<protein>
    <recommendedName>
        <fullName evidence="1">DUF559 domain-containing protein</fullName>
    </recommendedName>
</protein>
<feature type="domain" description="DUF559" evidence="1">
    <location>
        <begin position="108"/>
        <end position="179"/>
    </location>
</feature>
<evidence type="ECO:0000313" key="2">
    <source>
        <dbReference type="EMBL" id="SDG97707.1"/>
    </source>
</evidence>
<proteinExistence type="predicted"/>
<accession>A0A1G7YMS1</accession>
<evidence type="ECO:0000259" key="1">
    <source>
        <dbReference type="Pfam" id="PF04480"/>
    </source>
</evidence>
<dbReference type="Pfam" id="PF04480">
    <property type="entry name" value="DUF559"/>
    <property type="match status" value="1"/>
</dbReference>
<dbReference type="InterPro" id="IPR011335">
    <property type="entry name" value="Restrct_endonuc-II-like"/>
</dbReference>
<dbReference type="AlphaFoldDB" id="A0A1G7YMS1"/>
<gene>
    <name evidence="2" type="ORF">SAMN05216377_117100</name>
</gene>
<dbReference type="EMBL" id="FNBE01000017">
    <property type="protein sequence ID" value="SDG97707.1"/>
    <property type="molecule type" value="Genomic_DNA"/>
</dbReference>
<dbReference type="InterPro" id="IPR007569">
    <property type="entry name" value="DUF559"/>
</dbReference>
<dbReference type="Proteomes" id="UP000198967">
    <property type="component" value="Unassembled WGS sequence"/>
</dbReference>
<dbReference type="STRING" id="366584.SAMN05216377_117100"/>
<dbReference type="SUPFAM" id="SSF52980">
    <property type="entry name" value="Restriction endonuclease-like"/>
    <property type="match status" value="1"/>
</dbReference>
<keyword evidence="3" id="KW-1185">Reference proteome</keyword>
<reference evidence="2 3" key="1">
    <citation type="submission" date="2016-10" db="EMBL/GenBank/DDBJ databases">
        <authorList>
            <person name="de Groot N.N."/>
        </authorList>
    </citation>
    <scope>NUCLEOTIDE SEQUENCE [LARGE SCALE GENOMIC DNA]</scope>
    <source>
        <strain evidence="2 3">CGMCC 4.3143</strain>
    </source>
</reference>
<name>A0A1G7YMS1_PSEOR</name>
<dbReference type="Gene3D" id="3.40.960.10">
    <property type="entry name" value="VSR Endonuclease"/>
    <property type="match status" value="1"/>
</dbReference>
<sequence>MQIRRRALGPGDRVSRDGLTVTSRPLTVLEAAVRGPDGAALLDRALQQRHVTYPQLQTAHQRMQGARGATRAGVLLRAAAIGAESVGERRVLALLEDAGITGWVLGHRIGDWRLDVAFVRARVALEFDGWAWHVDPARFVDDRRKGNDLVGAGWTLLRFTWQDLENRPAVVVAQIRRALQDRPETGQIRRDSVSFPPPRP</sequence>
<organism evidence="2 3">
    <name type="scientific">Pseudonocardia oroxyli</name>
    <dbReference type="NCBI Taxonomy" id="366584"/>
    <lineage>
        <taxon>Bacteria</taxon>
        <taxon>Bacillati</taxon>
        <taxon>Actinomycetota</taxon>
        <taxon>Actinomycetes</taxon>
        <taxon>Pseudonocardiales</taxon>
        <taxon>Pseudonocardiaceae</taxon>
        <taxon>Pseudonocardia</taxon>
    </lineage>
</organism>
<evidence type="ECO:0000313" key="3">
    <source>
        <dbReference type="Proteomes" id="UP000198967"/>
    </source>
</evidence>